<dbReference type="InterPro" id="IPR017961">
    <property type="entry name" value="DNA_pol_Y-fam_little_finger"/>
</dbReference>
<evidence type="ECO:0000256" key="3">
    <source>
        <dbReference type="ARBA" id="ARBA00022679"/>
    </source>
</evidence>
<keyword evidence="4" id="KW-0548">Nucleotidyltransferase</keyword>
<feature type="domain" description="UmuC" evidence="13">
    <location>
        <begin position="108"/>
        <end position="288"/>
    </location>
</feature>
<dbReference type="GO" id="GO:0003887">
    <property type="term" value="F:DNA-directed DNA polymerase activity"/>
    <property type="evidence" value="ECO:0007669"/>
    <property type="project" value="UniProtKB-KW"/>
</dbReference>
<keyword evidence="15" id="KW-1185">Reference proteome</keyword>
<dbReference type="GO" id="GO:0070987">
    <property type="term" value="P:error-free translesion synthesis"/>
    <property type="evidence" value="ECO:0007669"/>
    <property type="project" value="UniProtKB-ARBA"/>
</dbReference>
<dbReference type="PROSITE" id="PS50173">
    <property type="entry name" value="UMUC"/>
    <property type="match status" value="1"/>
</dbReference>
<evidence type="ECO:0000313" key="15">
    <source>
        <dbReference type="Proteomes" id="UP000242877"/>
    </source>
</evidence>
<evidence type="ECO:0000256" key="11">
    <source>
        <dbReference type="ARBA" id="ARBA00049244"/>
    </source>
</evidence>
<comment type="caution">
    <text evidence="14">The sequence shown here is derived from an EMBL/GenBank/DDBJ whole genome shotgun (WGS) entry which is preliminary data.</text>
</comment>
<dbReference type="InterPro" id="IPR001126">
    <property type="entry name" value="UmuC"/>
</dbReference>
<dbReference type="EMBL" id="AZGZ01000032">
    <property type="protein sequence ID" value="KZZ87643.1"/>
    <property type="molecule type" value="Genomic_DNA"/>
</dbReference>
<evidence type="ECO:0000256" key="6">
    <source>
        <dbReference type="ARBA" id="ARBA00022723"/>
    </source>
</evidence>
<keyword evidence="6" id="KW-0479">Metal-binding</keyword>
<evidence type="ECO:0000256" key="12">
    <source>
        <dbReference type="SAM" id="MobiDB-lite"/>
    </source>
</evidence>
<keyword evidence="9" id="KW-0239">DNA-directed DNA polymerase</keyword>
<dbReference type="PANTHER" id="PTHR11076">
    <property type="entry name" value="DNA REPAIR POLYMERASE UMUC / TRANSFERASE FAMILY MEMBER"/>
    <property type="match status" value="1"/>
</dbReference>
<dbReference type="InterPro" id="IPR022880">
    <property type="entry name" value="DNApol_IV"/>
</dbReference>
<dbReference type="GO" id="GO:0005634">
    <property type="term" value="C:nucleus"/>
    <property type="evidence" value="ECO:0007669"/>
    <property type="project" value="TreeGrafter"/>
</dbReference>
<dbReference type="FunFam" id="1.10.150.810:FF:000001">
    <property type="entry name" value="DNA polymerase kappa"/>
    <property type="match status" value="1"/>
</dbReference>
<dbReference type="InterPro" id="IPR050116">
    <property type="entry name" value="DNA_polymerase-Y"/>
</dbReference>
<dbReference type="Pfam" id="PF11799">
    <property type="entry name" value="IMS_C"/>
    <property type="match status" value="1"/>
</dbReference>
<dbReference type="GO" id="GO:0042276">
    <property type="term" value="P:error-prone translesion synthesis"/>
    <property type="evidence" value="ECO:0007669"/>
    <property type="project" value="TreeGrafter"/>
</dbReference>
<dbReference type="NCBIfam" id="NF002677">
    <property type="entry name" value="PRK02406.1"/>
    <property type="match status" value="1"/>
</dbReference>
<dbReference type="SUPFAM" id="SSF100879">
    <property type="entry name" value="Lesion bypass DNA polymerase (Y-family), little finger domain"/>
    <property type="match status" value="1"/>
</dbReference>
<dbReference type="Gene3D" id="1.10.150.20">
    <property type="entry name" value="5' to 3' exonuclease, C-terminal subdomain"/>
    <property type="match status" value="1"/>
</dbReference>
<dbReference type="Pfam" id="PF00817">
    <property type="entry name" value="IMS"/>
    <property type="match status" value="1"/>
</dbReference>
<dbReference type="SUPFAM" id="SSF56672">
    <property type="entry name" value="DNA/RNA polymerases"/>
    <property type="match status" value="1"/>
</dbReference>
<evidence type="ECO:0000259" key="13">
    <source>
        <dbReference type="PROSITE" id="PS50173"/>
    </source>
</evidence>
<evidence type="ECO:0000256" key="10">
    <source>
        <dbReference type="ARBA" id="ARBA00023204"/>
    </source>
</evidence>
<dbReference type="GO" id="GO:0046872">
    <property type="term" value="F:metal ion binding"/>
    <property type="evidence" value="ECO:0007669"/>
    <property type="project" value="UniProtKB-KW"/>
</dbReference>
<comment type="catalytic activity">
    <reaction evidence="11">
        <text>DNA(n) + a 2'-deoxyribonucleoside 5'-triphosphate = DNA(n+1) + diphosphate</text>
        <dbReference type="Rhea" id="RHEA:22508"/>
        <dbReference type="Rhea" id="RHEA-COMP:17339"/>
        <dbReference type="Rhea" id="RHEA-COMP:17340"/>
        <dbReference type="ChEBI" id="CHEBI:33019"/>
        <dbReference type="ChEBI" id="CHEBI:61560"/>
        <dbReference type="ChEBI" id="CHEBI:173112"/>
        <dbReference type="EC" id="2.7.7.7"/>
    </reaction>
</comment>
<accession>A0A162I242</accession>
<keyword evidence="10" id="KW-0234">DNA repair</keyword>
<dbReference type="FunFam" id="1.10.150.810:FF:000003">
    <property type="entry name" value="DNA polymerase kappa subunit"/>
    <property type="match status" value="1"/>
</dbReference>
<dbReference type="Gene3D" id="3.30.160.60">
    <property type="entry name" value="Classic Zinc Finger"/>
    <property type="match status" value="1"/>
</dbReference>
<dbReference type="GO" id="GO:0006260">
    <property type="term" value="P:DNA replication"/>
    <property type="evidence" value="ECO:0007669"/>
    <property type="project" value="UniProtKB-KW"/>
</dbReference>
<dbReference type="InterPro" id="IPR036775">
    <property type="entry name" value="DNA_pol_Y-fam_lit_finger_sf"/>
</dbReference>
<feature type="region of interest" description="Disordered" evidence="12">
    <location>
        <begin position="577"/>
        <end position="619"/>
    </location>
</feature>
<dbReference type="FunFam" id="3.40.1170.60:FF:000012">
    <property type="entry name" value="Putative DNA-directed polymerase kappa"/>
    <property type="match status" value="1"/>
</dbReference>
<dbReference type="GO" id="GO:0003684">
    <property type="term" value="F:damaged DNA binding"/>
    <property type="evidence" value="ECO:0007669"/>
    <property type="project" value="InterPro"/>
</dbReference>
<dbReference type="Gene3D" id="3.40.1170.60">
    <property type="match status" value="1"/>
</dbReference>
<dbReference type="OrthoDB" id="1747274at2759"/>
<reference evidence="14 15" key="1">
    <citation type="journal article" date="2016" name="Genome Biol. Evol.">
        <title>Divergent and convergent evolution of fungal pathogenicity.</title>
        <authorList>
            <person name="Shang Y."/>
            <person name="Xiao G."/>
            <person name="Zheng P."/>
            <person name="Cen K."/>
            <person name="Zhan S."/>
            <person name="Wang C."/>
        </authorList>
    </citation>
    <scope>NUCLEOTIDE SEQUENCE [LARGE SCALE GENOMIC DNA]</scope>
    <source>
        <strain evidence="14 15">ARSEF 7405</strain>
    </source>
</reference>
<dbReference type="GO" id="GO:0006281">
    <property type="term" value="P:DNA repair"/>
    <property type="evidence" value="ECO:0007669"/>
    <property type="project" value="UniProtKB-KW"/>
</dbReference>
<dbReference type="InterPro" id="IPR043502">
    <property type="entry name" value="DNA/RNA_pol_sf"/>
</dbReference>
<evidence type="ECO:0000256" key="9">
    <source>
        <dbReference type="ARBA" id="ARBA00022932"/>
    </source>
</evidence>
<dbReference type="Gene3D" id="3.30.1490.100">
    <property type="entry name" value="DNA polymerase, Y-family, little finger domain"/>
    <property type="match status" value="1"/>
</dbReference>
<keyword evidence="7" id="KW-0227">DNA damage</keyword>
<evidence type="ECO:0000256" key="4">
    <source>
        <dbReference type="ARBA" id="ARBA00022695"/>
    </source>
</evidence>
<organism evidence="14 15">
    <name type="scientific">Ascosphaera apis ARSEF 7405</name>
    <dbReference type="NCBI Taxonomy" id="392613"/>
    <lineage>
        <taxon>Eukaryota</taxon>
        <taxon>Fungi</taxon>
        <taxon>Dikarya</taxon>
        <taxon>Ascomycota</taxon>
        <taxon>Pezizomycotina</taxon>
        <taxon>Eurotiomycetes</taxon>
        <taxon>Eurotiomycetidae</taxon>
        <taxon>Onygenales</taxon>
        <taxon>Ascosphaeraceae</taxon>
        <taxon>Ascosphaera</taxon>
    </lineage>
</organism>
<gene>
    <name evidence="14" type="ORF">AAP_05554</name>
</gene>
<evidence type="ECO:0000256" key="5">
    <source>
        <dbReference type="ARBA" id="ARBA00022705"/>
    </source>
</evidence>
<dbReference type="VEuPathDB" id="FungiDB:AAP_05554"/>
<dbReference type="Gene3D" id="3.30.70.270">
    <property type="match status" value="1"/>
</dbReference>
<name>A0A162I242_9EURO</name>
<dbReference type="InterPro" id="IPR043128">
    <property type="entry name" value="Rev_trsase/Diguanyl_cyclase"/>
</dbReference>
<dbReference type="EC" id="2.7.7.7" evidence="1"/>
<sequence length="619" mass="69702">MEPSEEDGSKTKDSEDATLKYRLLGPSLTKAGQTSVDQQRVSEIIYEASKGSKFFQYEQLRDKALTEKIARLLVRKEALEKKDLTSYIKHADAYLANLESTRDLSQIIIHVDCDAFFAAVEELDRPELREVPMAVGKGVLTTCNYHARRFGVRSGMAGFIAMKLCPELTLISPNFQKYSAKAAEIRRVFERYDPDYQSASVDEAYLNITAYLREHPDLTPEAAVQKMRDEIREETHVTVSAGIAPNSRIAKIASNWNKPNGQFRVANDRDTVMNFMSSIPVRKVNGVGRVWERELESIGIKTCADIYTQRGLIEPLFGQNAFEFLMEVHLGLGRTSLVNEEGHERKSVGCEHTFRDISYMDELIRRLRVTAEQLSEDLAEKDLRGRTLVLKVKLHTYEVLSRQTVPPSAVFTADEIYKHALPMLLKLKKENPKLTLRLMGLRCTNLVPNENFENPIMMKFLARGRAPASSMTAAEQEMEEFQEKADEELDKDIRDSLSQLSGLDVNGDHVEVPATQCPSSVQKAVEDTEVIPCTPPIPQTYTCPICGSEEPANDITFNEHIDFCLSRDAIKNAVESTIASQPPPSSAGVGSMKSQSKGHEKKRKQEEDDKKPKKKLFFA</sequence>
<evidence type="ECO:0000313" key="14">
    <source>
        <dbReference type="EMBL" id="KZZ87643.1"/>
    </source>
</evidence>
<evidence type="ECO:0000256" key="1">
    <source>
        <dbReference type="ARBA" id="ARBA00012417"/>
    </source>
</evidence>
<proteinExistence type="predicted"/>
<dbReference type="FunFam" id="3.30.1490.100:FF:000004">
    <property type="entry name" value="DNA polymerase IV"/>
    <property type="match status" value="1"/>
</dbReference>
<protein>
    <recommendedName>
        <fullName evidence="2">DNA polymerase kappa</fullName>
        <ecNumber evidence="1">2.7.7.7</ecNumber>
    </recommendedName>
</protein>
<dbReference type="PANTHER" id="PTHR11076:SF33">
    <property type="entry name" value="DNA POLYMERASE KAPPA"/>
    <property type="match status" value="1"/>
</dbReference>
<dbReference type="AlphaFoldDB" id="A0A162I242"/>
<evidence type="ECO:0000256" key="8">
    <source>
        <dbReference type="ARBA" id="ARBA00022842"/>
    </source>
</evidence>
<keyword evidence="3" id="KW-0808">Transferase</keyword>
<keyword evidence="8" id="KW-0460">Magnesium</keyword>
<keyword evidence="5" id="KW-0235">DNA replication</keyword>
<dbReference type="Gene3D" id="1.10.150.810">
    <property type="match status" value="1"/>
</dbReference>
<dbReference type="CDD" id="cd03586">
    <property type="entry name" value="PolY_Pol_IV_kappa"/>
    <property type="match status" value="1"/>
</dbReference>
<dbReference type="Proteomes" id="UP000242877">
    <property type="component" value="Unassembled WGS sequence"/>
</dbReference>
<evidence type="ECO:0000256" key="2">
    <source>
        <dbReference type="ARBA" id="ARBA00016178"/>
    </source>
</evidence>
<evidence type="ECO:0000256" key="7">
    <source>
        <dbReference type="ARBA" id="ARBA00022763"/>
    </source>
</evidence>